<dbReference type="AlphaFoldDB" id="K1PPB3"/>
<accession>K1PPB3</accession>
<feature type="region of interest" description="Disordered" evidence="1">
    <location>
        <begin position="1"/>
        <end position="176"/>
    </location>
</feature>
<evidence type="ECO:0000313" key="2">
    <source>
        <dbReference type="EMBL" id="EKC18305.1"/>
    </source>
</evidence>
<protein>
    <submittedName>
        <fullName evidence="2">Uncharacterized protein</fullName>
    </submittedName>
</protein>
<proteinExistence type="predicted"/>
<sequence length="1184" mass="135406">MSRKISDNSSNRDLRRESLPRNEILASEKTSLDHEHVDRTHCDSTKQSGKLNVLEKNVNAEENKDDGSKSLASGCTSDIMNEQEGRELPSPTPQGLESKTSLHGLHTDKNEINNDDGIWDKEKSSQCSFEQGFQRKQDETTTVETEDTEHLDNGSGNGEKDISHHQSSREKDTEQEINMKTNKETTTFEDARSSVNVVLSDIPNVQEKSKNGLADYKSSSSRKPPEWKEMSPQSNALDANWNYNSMYDQPLGMFSGDFRYGYNWNMEFIKNDFESLKTNENISPLPSKSTTSNLPPVEQSQLMEIPKVSELPAPGMIKDDESLQDSGQHKVGDKILKTEGQREGAPVSDRQLSNESTPDLENKIIKMEETASPSARRKKKLSKHTCAGCGRRDCEGQFMKLMKAMTSAAKSKNYAIHNVVPDGNCMFAAIVDQLELNNDYSFSPKSLRQACVEHLRSNPNSEDGTHFEMFMDGESWSDYLNRMSQEGQWGDHLVLQAISQVTERNIEVLHGGEKEEITKINTSQAKEDQVSLHLGHVGEFHYVSLREIQDGDQEELSSDEEEEKFLSNFSEIEDGLKKEVFVEDYIDPYSDIPSLHMSFLLKTLLPINNVLNDADKWMHKVIPMEYQEQQSASSEYQYPETSAKSTNTAAEQLPIKLIGDIVNGLFVDYMFLTEKLKGKNEHKNWSDVPTLLLYNNMTIYTNSRDANKARRKFGIISSDGVHPGYLYLLTNDSFQSGTSEEQTNLVCIPKSSVFPPVRHNMVSEEKKEASAYHYPTFSPTYVYKSAASCPWPEEASEWITRERPSKWPPETIINSIVADGCHVISETHPRSVNPDIEFSFCFGVAERTLCNEALSRDQSNNTIDHWSSDQIKDALDKLNTLRWSLLEHVLCIVKDHEMGLDFQQVIMEDKEQFKITRNTRESVLNCFVPYAIKIARSNILRKRFNEALGTLQSAFEDRLTVATCDDQVPFQSFFNEAVQGISLDSQWWFLLYSDERLGMHMSSELSLNMQPVTLGEVVGDACAKDYASHLVPAPMVSNRCQLLTNLAWFLLTKYRTKQAVDCLILCITVYREKMDYESHPDCSVEILEKYYDFNERTMFKVLIYLYYGLCRQKMQDNFTYYFDVVRVVCEKLDCREAYYRASLLSSLLNEEMYQYWSQKYQTCERSDPSLVDELFLETIQLSEY</sequence>
<feature type="compositionally biased region" description="Basic and acidic residues" evidence="1">
    <location>
        <begin position="1"/>
        <end position="20"/>
    </location>
</feature>
<feature type="compositionally biased region" description="Basic and acidic residues" evidence="1">
    <location>
        <begin position="148"/>
        <end position="174"/>
    </location>
</feature>
<dbReference type="CDD" id="cd22758">
    <property type="entry name" value="OTU_232R-like"/>
    <property type="match status" value="1"/>
</dbReference>
<feature type="compositionally biased region" description="Basic and acidic residues" evidence="1">
    <location>
        <begin position="30"/>
        <end position="44"/>
    </location>
</feature>
<dbReference type="GO" id="GO:0016579">
    <property type="term" value="P:protein deubiquitination"/>
    <property type="evidence" value="ECO:0007669"/>
    <property type="project" value="TreeGrafter"/>
</dbReference>
<dbReference type="InterPro" id="IPR038765">
    <property type="entry name" value="Papain-like_cys_pep_sf"/>
</dbReference>
<dbReference type="Gene3D" id="3.90.70.80">
    <property type="match status" value="1"/>
</dbReference>
<feature type="region of interest" description="Disordered" evidence="1">
    <location>
        <begin position="335"/>
        <end position="357"/>
    </location>
</feature>
<dbReference type="GO" id="GO:0004843">
    <property type="term" value="F:cysteine-type deubiquitinase activity"/>
    <property type="evidence" value="ECO:0007669"/>
    <property type="project" value="TreeGrafter"/>
</dbReference>
<dbReference type="EMBL" id="JH817593">
    <property type="protein sequence ID" value="EKC18305.1"/>
    <property type="molecule type" value="Genomic_DNA"/>
</dbReference>
<evidence type="ECO:0000256" key="1">
    <source>
        <dbReference type="SAM" id="MobiDB-lite"/>
    </source>
</evidence>
<feature type="region of interest" description="Disordered" evidence="1">
    <location>
        <begin position="209"/>
        <end position="232"/>
    </location>
</feature>
<feature type="compositionally biased region" description="Basic and acidic residues" evidence="1">
    <location>
        <begin position="58"/>
        <end position="68"/>
    </location>
</feature>
<gene>
    <name evidence="2" type="ORF">CGI_10013720</name>
</gene>
<dbReference type="PROSITE" id="PS50802">
    <property type="entry name" value="OTU"/>
    <property type="match status" value="1"/>
</dbReference>
<dbReference type="PANTHER" id="PTHR12419:SF11">
    <property type="entry name" value="OTU DOMAIN-CONTAINING PROTEIN DDB_G0284757"/>
    <property type="match status" value="1"/>
</dbReference>
<dbReference type="InterPro" id="IPR050704">
    <property type="entry name" value="Peptidase_C85-like"/>
</dbReference>
<feature type="compositionally biased region" description="Polar residues" evidence="1">
    <location>
        <begin position="70"/>
        <end position="80"/>
    </location>
</feature>
<dbReference type="HOGENOM" id="CLU_272654_0_0_1"/>
<dbReference type="SUPFAM" id="SSF54001">
    <property type="entry name" value="Cysteine proteinases"/>
    <property type="match status" value="1"/>
</dbReference>
<dbReference type="InterPro" id="IPR003323">
    <property type="entry name" value="OTU_dom"/>
</dbReference>
<dbReference type="PANTHER" id="PTHR12419">
    <property type="entry name" value="OTU DOMAIN CONTAINING PROTEIN"/>
    <property type="match status" value="1"/>
</dbReference>
<name>K1PPB3_MAGGI</name>
<organism evidence="2">
    <name type="scientific">Magallana gigas</name>
    <name type="common">Pacific oyster</name>
    <name type="synonym">Crassostrea gigas</name>
    <dbReference type="NCBI Taxonomy" id="29159"/>
    <lineage>
        <taxon>Eukaryota</taxon>
        <taxon>Metazoa</taxon>
        <taxon>Spiralia</taxon>
        <taxon>Lophotrochozoa</taxon>
        <taxon>Mollusca</taxon>
        <taxon>Bivalvia</taxon>
        <taxon>Autobranchia</taxon>
        <taxon>Pteriomorphia</taxon>
        <taxon>Ostreida</taxon>
        <taxon>Ostreoidea</taxon>
        <taxon>Ostreidae</taxon>
        <taxon>Magallana</taxon>
    </lineage>
</organism>
<feature type="compositionally biased region" description="Basic and acidic residues" evidence="1">
    <location>
        <begin position="105"/>
        <end position="124"/>
    </location>
</feature>
<dbReference type="InParanoid" id="K1PPB3"/>
<dbReference type="Pfam" id="PF02338">
    <property type="entry name" value="OTU"/>
    <property type="match status" value="1"/>
</dbReference>
<reference evidence="2" key="1">
    <citation type="journal article" date="2012" name="Nature">
        <title>The oyster genome reveals stress adaptation and complexity of shell formation.</title>
        <authorList>
            <person name="Zhang G."/>
            <person name="Fang X."/>
            <person name="Guo X."/>
            <person name="Li L."/>
            <person name="Luo R."/>
            <person name="Xu F."/>
            <person name="Yang P."/>
            <person name="Zhang L."/>
            <person name="Wang X."/>
            <person name="Qi H."/>
            <person name="Xiong Z."/>
            <person name="Que H."/>
            <person name="Xie Y."/>
            <person name="Holland P.W."/>
            <person name="Paps J."/>
            <person name="Zhu Y."/>
            <person name="Wu F."/>
            <person name="Chen Y."/>
            <person name="Wang J."/>
            <person name="Peng C."/>
            <person name="Meng J."/>
            <person name="Yang L."/>
            <person name="Liu J."/>
            <person name="Wen B."/>
            <person name="Zhang N."/>
            <person name="Huang Z."/>
            <person name="Zhu Q."/>
            <person name="Feng Y."/>
            <person name="Mount A."/>
            <person name="Hedgecock D."/>
            <person name="Xu Z."/>
            <person name="Liu Y."/>
            <person name="Domazet-Loso T."/>
            <person name="Du Y."/>
            <person name="Sun X."/>
            <person name="Zhang S."/>
            <person name="Liu B."/>
            <person name="Cheng P."/>
            <person name="Jiang X."/>
            <person name="Li J."/>
            <person name="Fan D."/>
            <person name="Wang W."/>
            <person name="Fu W."/>
            <person name="Wang T."/>
            <person name="Wang B."/>
            <person name="Zhang J."/>
            <person name="Peng Z."/>
            <person name="Li Y."/>
            <person name="Li N."/>
            <person name="Wang J."/>
            <person name="Chen M."/>
            <person name="He Y."/>
            <person name="Tan F."/>
            <person name="Song X."/>
            <person name="Zheng Q."/>
            <person name="Huang R."/>
            <person name="Yang H."/>
            <person name="Du X."/>
            <person name="Chen L."/>
            <person name="Yang M."/>
            <person name="Gaffney P.M."/>
            <person name="Wang S."/>
            <person name="Luo L."/>
            <person name="She Z."/>
            <person name="Ming Y."/>
            <person name="Huang W."/>
            <person name="Zhang S."/>
            <person name="Huang B."/>
            <person name="Zhang Y."/>
            <person name="Qu T."/>
            <person name="Ni P."/>
            <person name="Miao G."/>
            <person name="Wang J."/>
            <person name="Wang Q."/>
            <person name="Steinberg C.E."/>
            <person name="Wang H."/>
            <person name="Li N."/>
            <person name="Qian L."/>
            <person name="Zhang G."/>
            <person name="Li Y."/>
            <person name="Yang H."/>
            <person name="Liu X."/>
            <person name="Wang J."/>
            <person name="Yin Y."/>
            <person name="Wang J."/>
        </authorList>
    </citation>
    <scope>NUCLEOTIDE SEQUENCE [LARGE SCALE GENOMIC DNA]</scope>
    <source>
        <strain evidence="2">05x7-T-G4-1.051#20</strain>
    </source>
</reference>